<accession>A0A420XN17</accession>
<sequence length="253" mass="26079">MSARAPLEAPVFPATPEAMARAVVPTAAGGLLLGTTRSESGSAPVAISAFSWTPTRLVVDDVELGRIIALRALALGARVAVGTTRPAAWQPLVRVAGEAAHRITVGEGISRGSGLASAQSPVLLVRDRISDPRRVPGARQAQNDLIAVEAAAAGPWRCLVTVTRSVSAVDPAASLALGRAHVALLANGSTPLLEAFCDGLGLDPAAARRMLPEPAAAVAGQDEGPAHTHLLLARRGPVTRVQVAPTEIERRMR</sequence>
<name>A0A420XN17_9ACTN</name>
<reference evidence="1 2" key="1">
    <citation type="submission" date="2018-10" db="EMBL/GenBank/DDBJ databases">
        <title>Genomic Encyclopedia of Archaeal and Bacterial Type Strains, Phase II (KMG-II): from individual species to whole genera.</title>
        <authorList>
            <person name="Goeker M."/>
        </authorList>
    </citation>
    <scope>NUCLEOTIDE SEQUENCE [LARGE SCALE GENOMIC DNA]</scope>
    <source>
        <strain evidence="1 2">RP-AC37</strain>
    </source>
</reference>
<dbReference type="AlphaFoldDB" id="A0A420XN17"/>
<keyword evidence="2" id="KW-1185">Reference proteome</keyword>
<evidence type="ECO:0000313" key="2">
    <source>
        <dbReference type="Proteomes" id="UP000281955"/>
    </source>
</evidence>
<protein>
    <submittedName>
        <fullName evidence="1">Uncharacterized protein</fullName>
    </submittedName>
</protein>
<evidence type="ECO:0000313" key="1">
    <source>
        <dbReference type="EMBL" id="RKS72665.1"/>
    </source>
</evidence>
<gene>
    <name evidence="1" type="ORF">CLV35_2913</name>
</gene>
<organism evidence="1 2">
    <name type="scientific">Motilibacter peucedani</name>
    <dbReference type="NCBI Taxonomy" id="598650"/>
    <lineage>
        <taxon>Bacteria</taxon>
        <taxon>Bacillati</taxon>
        <taxon>Actinomycetota</taxon>
        <taxon>Actinomycetes</taxon>
        <taxon>Motilibacterales</taxon>
        <taxon>Motilibacteraceae</taxon>
        <taxon>Motilibacter</taxon>
    </lineage>
</organism>
<proteinExistence type="predicted"/>
<dbReference type="Proteomes" id="UP000281955">
    <property type="component" value="Unassembled WGS sequence"/>
</dbReference>
<dbReference type="RefSeq" id="WP_121194174.1">
    <property type="nucleotide sequence ID" value="NZ_RBWV01000013.1"/>
</dbReference>
<dbReference type="EMBL" id="RBWV01000013">
    <property type="protein sequence ID" value="RKS72665.1"/>
    <property type="molecule type" value="Genomic_DNA"/>
</dbReference>
<dbReference type="OrthoDB" id="5189601at2"/>
<comment type="caution">
    <text evidence="1">The sequence shown here is derived from an EMBL/GenBank/DDBJ whole genome shotgun (WGS) entry which is preliminary data.</text>
</comment>
<dbReference type="InParanoid" id="A0A420XN17"/>